<name>A0A1V6SEW0_9EURO</name>
<dbReference type="Proteomes" id="UP000191518">
    <property type="component" value="Unassembled WGS sequence"/>
</dbReference>
<keyword evidence="2" id="KW-0597">Phosphoprotein</keyword>
<dbReference type="GO" id="GO:0006633">
    <property type="term" value="P:fatty acid biosynthetic process"/>
    <property type="evidence" value="ECO:0007669"/>
    <property type="project" value="TreeGrafter"/>
</dbReference>
<dbReference type="SUPFAM" id="SSF53901">
    <property type="entry name" value="Thiolase-like"/>
    <property type="match status" value="1"/>
</dbReference>
<dbReference type="Pfam" id="PF23297">
    <property type="entry name" value="ACP_SdgA_C"/>
    <property type="match status" value="1"/>
</dbReference>
<dbReference type="GO" id="GO:0004312">
    <property type="term" value="F:fatty acid synthase activity"/>
    <property type="evidence" value="ECO:0007669"/>
    <property type="project" value="TreeGrafter"/>
</dbReference>
<evidence type="ECO:0000313" key="7">
    <source>
        <dbReference type="EMBL" id="OQE12542.1"/>
    </source>
</evidence>
<evidence type="ECO:0000256" key="3">
    <source>
        <dbReference type="ARBA" id="ARBA00022679"/>
    </source>
</evidence>
<dbReference type="Gene3D" id="3.40.47.10">
    <property type="match status" value="1"/>
</dbReference>
<dbReference type="InterPro" id="IPR016039">
    <property type="entry name" value="Thiolase-like"/>
</dbReference>
<dbReference type="Pfam" id="PF02801">
    <property type="entry name" value="Ketoacyl-synt_C"/>
    <property type="match status" value="1"/>
</dbReference>
<dbReference type="InterPro" id="IPR014031">
    <property type="entry name" value="Ketoacyl_synth_C"/>
</dbReference>
<dbReference type="InterPro" id="IPR020806">
    <property type="entry name" value="PKS_PP-bd"/>
</dbReference>
<gene>
    <name evidence="7" type="ORF">PENVUL_c001G02669</name>
</gene>
<comment type="caution">
    <text evidence="7">The sequence shown here is derived from an EMBL/GenBank/DDBJ whole genome shotgun (WGS) entry which is preliminary data.</text>
</comment>
<feature type="domain" description="Carrier" evidence="5">
    <location>
        <begin position="433"/>
        <end position="507"/>
    </location>
</feature>
<dbReference type="InterPro" id="IPR036736">
    <property type="entry name" value="ACP-like_sf"/>
</dbReference>
<keyword evidence="3" id="KW-0808">Transferase</keyword>
<keyword evidence="1" id="KW-0596">Phosphopantetheine</keyword>
<proteinExistence type="predicted"/>
<dbReference type="PROSITE" id="PS52004">
    <property type="entry name" value="KS3_2"/>
    <property type="match status" value="1"/>
</dbReference>
<dbReference type="STRING" id="29845.A0A1V6SEW0"/>
<dbReference type="GO" id="GO:0044550">
    <property type="term" value="P:secondary metabolite biosynthetic process"/>
    <property type="evidence" value="ECO:0007669"/>
    <property type="project" value="TreeGrafter"/>
</dbReference>
<protein>
    <submittedName>
        <fullName evidence="7">Uncharacterized protein</fullName>
    </submittedName>
</protein>
<dbReference type="SMART" id="SM00823">
    <property type="entry name" value="PKS_PP"/>
    <property type="match status" value="1"/>
</dbReference>
<dbReference type="PROSITE" id="PS50075">
    <property type="entry name" value="CARRIER"/>
    <property type="match status" value="1"/>
</dbReference>
<evidence type="ECO:0000256" key="4">
    <source>
        <dbReference type="ARBA" id="ARBA00023268"/>
    </source>
</evidence>
<dbReference type="EMBL" id="MDYP01000001">
    <property type="protein sequence ID" value="OQE12542.1"/>
    <property type="molecule type" value="Genomic_DNA"/>
</dbReference>
<accession>A0A1V6SEW0</accession>
<evidence type="ECO:0000256" key="1">
    <source>
        <dbReference type="ARBA" id="ARBA00022450"/>
    </source>
</evidence>
<dbReference type="InterPro" id="IPR020841">
    <property type="entry name" value="PKS_Beta-ketoAc_synthase_dom"/>
</dbReference>
<organism evidence="7 8">
    <name type="scientific">Penicillium vulpinum</name>
    <dbReference type="NCBI Taxonomy" id="29845"/>
    <lineage>
        <taxon>Eukaryota</taxon>
        <taxon>Fungi</taxon>
        <taxon>Dikarya</taxon>
        <taxon>Ascomycota</taxon>
        <taxon>Pezizomycotina</taxon>
        <taxon>Eurotiomycetes</taxon>
        <taxon>Eurotiomycetidae</taxon>
        <taxon>Eurotiales</taxon>
        <taxon>Aspergillaceae</taxon>
        <taxon>Penicillium</taxon>
    </lineage>
</organism>
<dbReference type="GO" id="GO:0031177">
    <property type="term" value="F:phosphopantetheine binding"/>
    <property type="evidence" value="ECO:0007669"/>
    <property type="project" value="InterPro"/>
</dbReference>
<evidence type="ECO:0000259" key="6">
    <source>
        <dbReference type="PROSITE" id="PS52004"/>
    </source>
</evidence>
<evidence type="ECO:0000259" key="5">
    <source>
        <dbReference type="PROSITE" id="PS50075"/>
    </source>
</evidence>
<feature type="domain" description="Ketosynthase family 3 (KS3)" evidence="6">
    <location>
        <begin position="1"/>
        <end position="171"/>
    </location>
</feature>
<reference evidence="8" key="1">
    <citation type="journal article" date="2017" name="Nat. Microbiol.">
        <title>Global analysis of biosynthetic gene clusters reveals vast potential of secondary metabolite production in Penicillium species.</title>
        <authorList>
            <person name="Nielsen J.C."/>
            <person name="Grijseels S."/>
            <person name="Prigent S."/>
            <person name="Ji B."/>
            <person name="Dainat J."/>
            <person name="Nielsen K.F."/>
            <person name="Frisvad J.C."/>
            <person name="Workman M."/>
            <person name="Nielsen J."/>
        </authorList>
    </citation>
    <scope>NUCLEOTIDE SEQUENCE [LARGE SCALE GENOMIC DNA]</scope>
    <source>
        <strain evidence="8">IBT 29486</strain>
    </source>
</reference>
<dbReference type="Gene3D" id="1.10.1200.10">
    <property type="entry name" value="ACP-like"/>
    <property type="match status" value="1"/>
</dbReference>
<dbReference type="InterPro" id="IPR050091">
    <property type="entry name" value="PKS_NRPS_Biosynth_Enz"/>
</dbReference>
<dbReference type="InterPro" id="IPR009081">
    <property type="entry name" value="PP-bd_ACP"/>
</dbReference>
<keyword evidence="8" id="KW-1185">Reference proteome</keyword>
<evidence type="ECO:0000256" key="2">
    <source>
        <dbReference type="ARBA" id="ARBA00022553"/>
    </source>
</evidence>
<dbReference type="PANTHER" id="PTHR43775:SF22">
    <property type="entry name" value="SYNTHASE, PUTATIVE (JCVI)-RELATED"/>
    <property type="match status" value="1"/>
</dbReference>
<dbReference type="SMART" id="SM00825">
    <property type="entry name" value="PKS_KS"/>
    <property type="match status" value="1"/>
</dbReference>
<keyword evidence="4" id="KW-0511">Multifunctional enzyme</keyword>
<evidence type="ECO:0000313" key="8">
    <source>
        <dbReference type="Proteomes" id="UP000191518"/>
    </source>
</evidence>
<dbReference type="PANTHER" id="PTHR43775">
    <property type="entry name" value="FATTY ACID SYNTHASE"/>
    <property type="match status" value="1"/>
</dbReference>
<dbReference type="SUPFAM" id="SSF47336">
    <property type="entry name" value="ACP-like"/>
    <property type="match status" value="1"/>
</dbReference>
<sequence length="514" mass="54940">MFWQSYPFDEHGDVYGRGEAAVALVLKRLDDAVRDGNPVRTIIRNSAIGQDQIKLARMTYNRAGLLPKEVAYIEAHGIGTKAGDHDALNAIAEAFGSSQGRPVPLSIGSTKGSMSHGGSAAGLSSSLKAAVILDCEFLGPPILVLRLVSLNCAIANSDNTGAHTGAAQIVNSERPLVLSPDGAELFVEDHETFATPLPADLVEIQANNLAIMEHDSSAKMGSYAAFVAIVGSNVTSLALGDHVIALLGTPKAAAMLLETMAASYAIREVGRILPRRVTVLIHGACTAISLAFFLSLLSANYLLVNSIDANCTGVDEWQDSLAHQEQPHPSPGTHFMTVNLDWPEDTLPANNDDTQIQDELRRVGLELIRSDHPTRRHSFDAESLASATAPNGPIHSALFREARGGINGGKLDDGDYEEEQSFEQVIAAGNEDAVAEFILRAITRKISQFLSVDVGTVDEILALGLDSLVAVELPNWILKRFEATLQSSDMLRNQTPRALAEKFGARSSLVNALA</sequence>
<dbReference type="AlphaFoldDB" id="A0A1V6SEW0"/>